<dbReference type="InterPro" id="IPR001466">
    <property type="entry name" value="Beta-lactam-related"/>
</dbReference>
<dbReference type="eggNOG" id="ENOG502S4UR">
    <property type="taxonomic scope" value="Eukaryota"/>
</dbReference>
<dbReference type="MEROPS" id="S12.950"/>
<dbReference type="KEGG" id="dha:DEHA2D19272g"/>
<dbReference type="PANTHER" id="PTHR43283">
    <property type="entry name" value="BETA-LACTAMASE-RELATED"/>
    <property type="match status" value="1"/>
</dbReference>
<dbReference type="OrthoDB" id="428260at2759"/>
<dbReference type="OMA" id="FPSASMK"/>
<dbReference type="GeneID" id="8998592"/>
<accession>B5RTN7</accession>
<dbReference type="Pfam" id="PF00144">
    <property type="entry name" value="Beta-lactamase"/>
    <property type="match status" value="1"/>
</dbReference>
<dbReference type="RefSeq" id="XP_002770369.1">
    <property type="nucleotide sequence ID" value="XM_002770323.1"/>
</dbReference>
<sequence>MMTSLNDPSCLSELSNNLDNILNNAVDNTNAQSFAPGVVLGVTNEKETKYLNSKGVVSLDNRKEMTTDAVFCYYSCSKAITTTAILQLVEKGLIDLDVPVKTYLSKIGDIGIIKGWKDEKTPIFEPPTVDITMRMLLTHSAGFSYPFFNEDYKKILEQNGQPNILNVDETTMDCTFLIFEPGTKWHYGMNLDWAGFVLEAVAGQKLGDYIMENIFKPAKMDSCTFHIKNNDIVSTHMRTSEGLMIAPFGPERDPKLDMGGHGIFGTVDDYLKFIRIWLNGGKTEDGLQIIKPETHEIAIQNNLAKGLHVTDLESFQQEVTKSALLDPSIKPDTWSLGFAVNEQDLPTGRPKGTIHWSGVANLYYLIDIKNKVGIFWATQIFPFLDESASGFIKAETAVYDAFKS</sequence>
<dbReference type="VEuPathDB" id="FungiDB:DEHA2D19272g"/>
<evidence type="ECO:0000313" key="3">
    <source>
        <dbReference type="Proteomes" id="UP000000599"/>
    </source>
</evidence>
<dbReference type="STRING" id="284592.B5RTN7"/>
<dbReference type="Proteomes" id="UP000000599">
    <property type="component" value="Chromosome D"/>
</dbReference>
<feature type="domain" description="Beta-lactamase-related" evidence="1">
    <location>
        <begin position="23"/>
        <end position="383"/>
    </location>
</feature>
<gene>
    <name evidence="2" type="ordered locus">DEHA2D19272g</name>
</gene>
<protein>
    <submittedName>
        <fullName evidence="2">DEHA2D19272p</fullName>
    </submittedName>
</protein>
<dbReference type="InterPro" id="IPR012338">
    <property type="entry name" value="Beta-lactam/transpept-like"/>
</dbReference>
<dbReference type="InterPro" id="IPR050789">
    <property type="entry name" value="Diverse_Enzym_Activities"/>
</dbReference>
<name>B5RTN7_DEBHA</name>
<dbReference type="PANTHER" id="PTHR43283:SF3">
    <property type="entry name" value="BETA-LACTAMASE FAMILY PROTEIN (AFU_ORTHOLOGUE AFUA_5G07500)"/>
    <property type="match status" value="1"/>
</dbReference>
<dbReference type="HOGENOM" id="CLU_020027_11_1_1"/>
<keyword evidence="3" id="KW-1185">Reference proteome</keyword>
<dbReference type="SUPFAM" id="SSF56601">
    <property type="entry name" value="beta-lactamase/transpeptidase-like"/>
    <property type="match status" value="1"/>
</dbReference>
<organism evidence="2 3">
    <name type="scientific">Debaryomyces hansenii (strain ATCC 36239 / CBS 767 / BCRC 21394 / JCM 1990 / NBRC 0083 / IGC 2968)</name>
    <name type="common">Yeast</name>
    <name type="synonym">Torulaspora hansenii</name>
    <dbReference type="NCBI Taxonomy" id="284592"/>
    <lineage>
        <taxon>Eukaryota</taxon>
        <taxon>Fungi</taxon>
        <taxon>Dikarya</taxon>
        <taxon>Ascomycota</taxon>
        <taxon>Saccharomycotina</taxon>
        <taxon>Pichiomycetes</taxon>
        <taxon>Debaryomycetaceae</taxon>
        <taxon>Debaryomyces</taxon>
    </lineage>
</organism>
<dbReference type="EMBL" id="CR382136">
    <property type="protein sequence ID" value="CAR65722.1"/>
    <property type="molecule type" value="Genomic_DNA"/>
</dbReference>
<dbReference type="Gene3D" id="3.40.710.10">
    <property type="entry name" value="DD-peptidase/beta-lactamase superfamily"/>
    <property type="match status" value="1"/>
</dbReference>
<proteinExistence type="predicted"/>
<evidence type="ECO:0000259" key="1">
    <source>
        <dbReference type="Pfam" id="PF00144"/>
    </source>
</evidence>
<evidence type="ECO:0000313" key="2">
    <source>
        <dbReference type="EMBL" id="CAR65722.1"/>
    </source>
</evidence>
<dbReference type="InParanoid" id="B5RTN7"/>
<reference evidence="2 3" key="1">
    <citation type="journal article" date="2004" name="Nature">
        <title>Genome evolution in yeasts.</title>
        <authorList>
            <consortium name="Genolevures"/>
            <person name="Dujon B."/>
            <person name="Sherman D."/>
            <person name="Fischer G."/>
            <person name="Durrens P."/>
            <person name="Casaregola S."/>
            <person name="Lafontaine I."/>
            <person name="de Montigny J."/>
            <person name="Marck C."/>
            <person name="Neuveglise C."/>
            <person name="Talla E."/>
            <person name="Goffard N."/>
            <person name="Frangeul L."/>
            <person name="Aigle M."/>
            <person name="Anthouard V."/>
            <person name="Babour A."/>
            <person name="Barbe V."/>
            <person name="Barnay S."/>
            <person name="Blanchin S."/>
            <person name="Beckerich J.M."/>
            <person name="Beyne E."/>
            <person name="Bleykasten C."/>
            <person name="Boisrame A."/>
            <person name="Boyer J."/>
            <person name="Cattolico L."/>
            <person name="Confanioleri F."/>
            <person name="de Daruvar A."/>
            <person name="Despons L."/>
            <person name="Fabre E."/>
            <person name="Fairhead C."/>
            <person name="Ferry-Dumazet H."/>
            <person name="Groppi A."/>
            <person name="Hantraye F."/>
            <person name="Hennequin C."/>
            <person name="Jauniaux N."/>
            <person name="Joyet P."/>
            <person name="Kachouri R."/>
            <person name="Kerrest A."/>
            <person name="Koszul R."/>
            <person name="Lemaire M."/>
            <person name="Lesur I."/>
            <person name="Ma L."/>
            <person name="Muller H."/>
            <person name="Nicaud J.M."/>
            <person name="Nikolski M."/>
            <person name="Oztas S."/>
            <person name="Ozier-Kalogeropoulos O."/>
            <person name="Pellenz S."/>
            <person name="Potier S."/>
            <person name="Richard G.F."/>
            <person name="Straub M.L."/>
            <person name="Suleau A."/>
            <person name="Swennene D."/>
            <person name="Tekaia F."/>
            <person name="Wesolowski-Louvel M."/>
            <person name="Westhof E."/>
            <person name="Wirth B."/>
            <person name="Zeniou-Meyer M."/>
            <person name="Zivanovic I."/>
            <person name="Bolotin-Fukuhara M."/>
            <person name="Thierry A."/>
            <person name="Bouchier C."/>
            <person name="Caudron B."/>
            <person name="Scarpelli C."/>
            <person name="Gaillardin C."/>
            <person name="Weissenbach J."/>
            <person name="Wincker P."/>
            <person name="Souciet J.L."/>
        </authorList>
    </citation>
    <scope>NUCLEOTIDE SEQUENCE [LARGE SCALE GENOMIC DNA]</scope>
    <source>
        <strain evidence="3">ATCC 36239 / CBS 767 / BCRC 21394 / JCM 1990 / NBRC 0083 / IGC 2968</strain>
    </source>
</reference>
<dbReference type="AlphaFoldDB" id="B5RTN7"/>